<evidence type="ECO:0000313" key="1">
    <source>
        <dbReference type="EMBL" id="GFY13499.1"/>
    </source>
</evidence>
<keyword evidence="2" id="KW-1185">Reference proteome</keyword>
<protein>
    <submittedName>
        <fullName evidence="1">Uncharacterized protein</fullName>
    </submittedName>
</protein>
<organism evidence="1 2">
    <name type="scientific">Trichonephila clavipes</name>
    <name type="common">Golden silk orbweaver</name>
    <name type="synonym">Nephila clavipes</name>
    <dbReference type="NCBI Taxonomy" id="2585209"/>
    <lineage>
        <taxon>Eukaryota</taxon>
        <taxon>Metazoa</taxon>
        <taxon>Ecdysozoa</taxon>
        <taxon>Arthropoda</taxon>
        <taxon>Chelicerata</taxon>
        <taxon>Arachnida</taxon>
        <taxon>Araneae</taxon>
        <taxon>Araneomorphae</taxon>
        <taxon>Entelegynae</taxon>
        <taxon>Araneoidea</taxon>
        <taxon>Nephilidae</taxon>
        <taxon>Trichonephila</taxon>
    </lineage>
</organism>
<comment type="caution">
    <text evidence="1">The sequence shown here is derived from an EMBL/GenBank/DDBJ whole genome shotgun (WGS) entry which is preliminary data.</text>
</comment>
<accession>A0A8X6SGY8</accession>
<sequence>MPAQVSSGIQLASGPIRENYSGQDKESALGFLCEKSQNKTGCKPDFRDREPIPELQIIKKKTSGDSGYQLCLFPAPSLSQAKLNFDLLVVK</sequence>
<dbReference type="EMBL" id="BMAU01021322">
    <property type="protein sequence ID" value="GFY13499.1"/>
    <property type="molecule type" value="Genomic_DNA"/>
</dbReference>
<dbReference type="AlphaFoldDB" id="A0A8X6SGY8"/>
<proteinExistence type="predicted"/>
<dbReference type="Proteomes" id="UP000887159">
    <property type="component" value="Unassembled WGS sequence"/>
</dbReference>
<evidence type="ECO:0000313" key="2">
    <source>
        <dbReference type="Proteomes" id="UP000887159"/>
    </source>
</evidence>
<name>A0A8X6SGY8_TRICX</name>
<reference evidence="1" key="1">
    <citation type="submission" date="2020-08" db="EMBL/GenBank/DDBJ databases">
        <title>Multicomponent nature underlies the extraordinary mechanical properties of spider dragline silk.</title>
        <authorList>
            <person name="Kono N."/>
            <person name="Nakamura H."/>
            <person name="Mori M."/>
            <person name="Yoshida Y."/>
            <person name="Ohtoshi R."/>
            <person name="Malay A.D."/>
            <person name="Moran D.A.P."/>
            <person name="Tomita M."/>
            <person name="Numata K."/>
            <person name="Arakawa K."/>
        </authorList>
    </citation>
    <scope>NUCLEOTIDE SEQUENCE</scope>
</reference>
<gene>
    <name evidence="1" type="ORF">TNCV_1803701</name>
</gene>